<reference evidence="9" key="1">
    <citation type="submission" date="2014-11" db="EMBL/GenBank/DDBJ databases">
        <authorList>
            <person name="Otto D Thomas"/>
            <person name="Naeem Raeece"/>
        </authorList>
    </citation>
    <scope>NUCLEOTIDE SEQUENCE</scope>
</reference>
<accession>A0A0G4HLP0</accession>
<evidence type="ECO:0000256" key="7">
    <source>
        <dbReference type="PIRSR" id="PIRSR613078-2"/>
    </source>
</evidence>
<dbReference type="Gene3D" id="3.40.50.1240">
    <property type="entry name" value="Phosphoglycerate mutase-like"/>
    <property type="match status" value="1"/>
</dbReference>
<name>A0A0G4HLP0_9ALVE</name>
<dbReference type="GO" id="GO:0004619">
    <property type="term" value="F:phosphoglycerate mutase activity"/>
    <property type="evidence" value="ECO:0007669"/>
    <property type="project" value="UniProtKB-EC"/>
</dbReference>
<keyword evidence="5" id="KW-0413">Isomerase</keyword>
<feature type="binding site" evidence="7">
    <location>
        <begin position="171"/>
        <end position="172"/>
    </location>
    <ligand>
        <name>substrate</name>
    </ligand>
</feature>
<feature type="binding site" evidence="7">
    <location>
        <position position="117"/>
    </location>
    <ligand>
        <name>substrate</name>
    </ligand>
</feature>
<dbReference type="GO" id="GO:0006096">
    <property type="term" value="P:glycolytic process"/>
    <property type="evidence" value="ECO:0007669"/>
    <property type="project" value="UniProtKB-KW"/>
</dbReference>
<organism evidence="9">
    <name type="scientific">Chromera velia CCMP2878</name>
    <dbReference type="NCBI Taxonomy" id="1169474"/>
    <lineage>
        <taxon>Eukaryota</taxon>
        <taxon>Sar</taxon>
        <taxon>Alveolata</taxon>
        <taxon>Colpodellida</taxon>
        <taxon>Chromeraceae</taxon>
        <taxon>Chromera</taxon>
    </lineage>
</organism>
<feature type="binding site" evidence="7">
    <location>
        <begin position="65"/>
        <end position="72"/>
    </location>
    <ligand>
        <name>substrate</name>
    </ligand>
</feature>
<dbReference type="NCBIfam" id="TIGR01258">
    <property type="entry name" value="pgm_1"/>
    <property type="match status" value="1"/>
</dbReference>
<feature type="binding site" evidence="7">
    <location>
        <begin position="242"/>
        <end position="243"/>
    </location>
    <ligand>
        <name>substrate</name>
    </ligand>
</feature>
<protein>
    <recommendedName>
        <fullName evidence="3">phosphoglycerate mutase (2,3-diphosphoglycerate-dependent)</fullName>
        <ecNumber evidence="3">5.4.2.11</ecNumber>
    </recommendedName>
</protein>
<keyword evidence="4" id="KW-0324">Glycolysis</keyword>
<evidence type="ECO:0000256" key="8">
    <source>
        <dbReference type="PIRSR" id="PIRSR613078-3"/>
    </source>
</evidence>
<evidence type="ECO:0000313" key="9">
    <source>
        <dbReference type="EMBL" id="CEM45038.1"/>
    </source>
</evidence>
<dbReference type="HAMAP" id="MF_01039">
    <property type="entry name" value="PGAM_GpmA"/>
    <property type="match status" value="1"/>
</dbReference>
<dbReference type="NCBIfam" id="NF010713">
    <property type="entry name" value="PRK14115.1"/>
    <property type="match status" value="1"/>
</dbReference>
<proteinExistence type="inferred from homology"/>
<dbReference type="SUPFAM" id="SSF53254">
    <property type="entry name" value="Phosphoglycerate mutase-like"/>
    <property type="match status" value="1"/>
</dbReference>
<evidence type="ECO:0000256" key="5">
    <source>
        <dbReference type="ARBA" id="ARBA00023235"/>
    </source>
</evidence>
<dbReference type="InterPro" id="IPR029033">
    <property type="entry name" value="His_PPase_superfam"/>
</dbReference>
<dbReference type="SMART" id="SM00855">
    <property type="entry name" value="PGAM"/>
    <property type="match status" value="1"/>
</dbReference>
<dbReference type="CDD" id="cd07067">
    <property type="entry name" value="HP_PGM_like"/>
    <property type="match status" value="1"/>
</dbReference>
<dbReference type="PANTHER" id="PTHR11931">
    <property type="entry name" value="PHOSPHOGLYCERATE MUTASE"/>
    <property type="match status" value="1"/>
</dbReference>
<dbReference type="Pfam" id="PF00300">
    <property type="entry name" value="His_Phos_1"/>
    <property type="match status" value="1"/>
</dbReference>
<feature type="active site" description="Tele-phosphohistidine intermediate" evidence="6">
    <location>
        <position position="66"/>
    </location>
</feature>
<comment type="catalytic activity">
    <reaction evidence="1">
        <text>(2R)-2-phosphoglycerate = (2R)-3-phosphoglycerate</text>
        <dbReference type="Rhea" id="RHEA:15901"/>
        <dbReference type="ChEBI" id="CHEBI:58272"/>
        <dbReference type="ChEBI" id="CHEBI:58289"/>
        <dbReference type="EC" id="5.4.2.11"/>
    </reaction>
</comment>
<dbReference type="VEuPathDB" id="CryptoDB:Cvel_28848"/>
<dbReference type="InterPro" id="IPR005952">
    <property type="entry name" value="Phosphogly_mut1"/>
</dbReference>
<evidence type="ECO:0000256" key="1">
    <source>
        <dbReference type="ARBA" id="ARBA00000380"/>
    </source>
</evidence>
<comment type="similarity">
    <text evidence="2">Belongs to the phosphoglycerate mutase family. BPG-dependent PGAM subfamily.</text>
</comment>
<feature type="site" description="Transition state stabilizer" evidence="8">
    <location>
        <position position="241"/>
    </location>
</feature>
<evidence type="ECO:0000256" key="6">
    <source>
        <dbReference type="PIRSR" id="PIRSR613078-1"/>
    </source>
</evidence>
<feature type="active site" description="Proton donor/acceptor" evidence="6">
    <location>
        <position position="144"/>
    </location>
</feature>
<feature type="binding site" evidence="7">
    <location>
        <begin position="78"/>
        <end position="79"/>
    </location>
    <ligand>
        <name>substrate</name>
    </ligand>
</feature>
<dbReference type="InterPro" id="IPR013078">
    <property type="entry name" value="His_Pase_superF_clade-1"/>
</dbReference>
<dbReference type="EMBL" id="CDMZ01003084">
    <property type="protein sequence ID" value="CEM45038.1"/>
    <property type="molecule type" value="Genomic_DNA"/>
</dbReference>
<dbReference type="AlphaFoldDB" id="A0A0G4HLP0"/>
<evidence type="ECO:0000256" key="4">
    <source>
        <dbReference type="ARBA" id="ARBA00023152"/>
    </source>
</evidence>
<evidence type="ECO:0000256" key="3">
    <source>
        <dbReference type="ARBA" id="ARBA00012028"/>
    </source>
</evidence>
<feature type="binding site" evidence="7">
    <location>
        <begin position="144"/>
        <end position="147"/>
    </location>
    <ligand>
        <name>substrate</name>
    </ligand>
</feature>
<gene>
    <name evidence="9" type="ORF">Cvel_28848</name>
</gene>
<dbReference type="EC" id="5.4.2.11" evidence="3"/>
<dbReference type="FunFam" id="3.40.50.1240:FF:000003">
    <property type="entry name" value="2,3-bisphosphoglycerate-dependent phosphoglycerate mutase"/>
    <property type="match status" value="1"/>
</dbReference>
<dbReference type="PhylomeDB" id="A0A0G4HLP0"/>
<sequence>MFCSHSLGFQLLRKNVGRNKAAEAVRGQSRAFSRRCPLQMVNKEQVATVTEQNGKAPAYTFTIVRHGHSSWNAANLFTGWADVPLAEEGVAECKEAAEILSKAGMGFDIVHTSMLKRAIQTTWTILEEMDRMYTPIEYQWRLNERHYGELQGRNKKETVEKFGADQVQIWRRSYDIPPPPVEGGKSNKWWPGNDARYAGVPEEELPFSESLLDTKKRVLPCWFGNILPDIVGGKRVLVSAHGNSIRALLQYLDDIPDDVITELNVPTGVPLCYYLDENLQPLKHPDGIGPLSGNYLGDQEKIRARIEGVKKQTG</sequence>
<feature type="binding site" evidence="7">
    <location>
        <position position="155"/>
    </location>
    <ligand>
        <name>substrate</name>
    </ligand>
</feature>
<evidence type="ECO:0000256" key="2">
    <source>
        <dbReference type="ARBA" id="ARBA00006717"/>
    </source>
</evidence>